<dbReference type="RefSeq" id="WP_213160669.1">
    <property type="nucleotide sequence ID" value="NZ_CP058214.1"/>
</dbReference>
<dbReference type="Proteomes" id="UP000593594">
    <property type="component" value="Chromosome"/>
</dbReference>
<reference evidence="1 2" key="1">
    <citation type="submission" date="2020-06" db="EMBL/GenBank/DDBJ databases">
        <title>Genome sequence of 2 isolates from Red Sea Mangroves.</title>
        <authorList>
            <person name="Sefrji F."/>
            <person name="Michoud G."/>
            <person name="Merlino G."/>
            <person name="Daffonchio D."/>
        </authorList>
    </citation>
    <scope>NUCLEOTIDE SEQUENCE [LARGE SCALE GENOMIC DNA]</scope>
    <source>
        <strain evidence="1 2">R1DC25</strain>
    </source>
</reference>
<dbReference type="SUPFAM" id="SSF53474">
    <property type="entry name" value="alpha/beta-Hydrolases"/>
    <property type="match status" value="1"/>
</dbReference>
<evidence type="ECO:0000313" key="1">
    <source>
        <dbReference type="EMBL" id="QPC43308.1"/>
    </source>
</evidence>
<gene>
    <name evidence="1" type="ORF">HW532_11755</name>
</gene>
<accession>A0A7S8C4P5</accession>
<dbReference type="EMBL" id="CP058214">
    <property type="protein sequence ID" value="QPC43308.1"/>
    <property type="molecule type" value="Genomic_DNA"/>
</dbReference>
<evidence type="ECO:0000313" key="2">
    <source>
        <dbReference type="Proteomes" id="UP000593594"/>
    </source>
</evidence>
<dbReference type="Gene3D" id="3.40.50.1820">
    <property type="entry name" value="alpha/beta hydrolase"/>
    <property type="match status" value="1"/>
</dbReference>
<protein>
    <recommendedName>
        <fullName evidence="3">Alpha/beta hydrolase</fullName>
    </recommendedName>
</protein>
<evidence type="ECO:0008006" key="3">
    <source>
        <dbReference type="Google" id="ProtNLM"/>
    </source>
</evidence>
<organism evidence="1 2">
    <name type="scientific">Kaustia mangrovi</name>
    <dbReference type="NCBI Taxonomy" id="2593653"/>
    <lineage>
        <taxon>Bacteria</taxon>
        <taxon>Pseudomonadati</taxon>
        <taxon>Pseudomonadota</taxon>
        <taxon>Alphaproteobacteria</taxon>
        <taxon>Hyphomicrobiales</taxon>
        <taxon>Parvibaculaceae</taxon>
        <taxon>Kaustia</taxon>
    </lineage>
</organism>
<dbReference type="AlphaFoldDB" id="A0A7S8C4P5"/>
<proteinExistence type="predicted"/>
<dbReference type="InterPro" id="IPR029058">
    <property type="entry name" value="AB_hydrolase_fold"/>
</dbReference>
<sequence length="462" mass="50168">MTLLDRLLKGSLCSALARPWFDRLALGALGRWYFPASRQWAAANAAGGELDRFLAAFDGAHAASPHAVEAALGTVDAALDRRRTAEKAWRDALFETSRPRRATLLDIESERLAAADAHNRLRRLFFSTRLDPEPAMIGWQTPSPGEIAALFGPARTDPAGFYRLPGTLPEPEVSPAIVRNGERRYWLRFPSPSGRLGDAVTARVSEPDDARDPPTLLWGHGLCMETEHWTLLSDGVSALTRLGFRVVAPEAPWHGRRTPRGSYGGERFVATMPLGPIDALSGAALEWAALIAWARAASRGAVAVGGISLGALTAQLVAAKAQYWPAGLRPDAMLLAGHCASLWDAEARGDLGRLWGSRASLVAAGWSEETVAPYLVLTDPVETPVMPGERIVSLLGRRDTVTPVASGRAQLDRWAVPEENRFLRERGHFSLALGLMRDLAPFERLAEITVRSPSKRPRIPAC</sequence>
<keyword evidence="2" id="KW-1185">Reference proteome</keyword>
<name>A0A7S8C4P5_9HYPH</name>
<dbReference type="KEGG" id="kmn:HW532_11755"/>